<feature type="compositionally biased region" description="Low complexity" evidence="1">
    <location>
        <begin position="17"/>
        <end position="28"/>
    </location>
</feature>
<feature type="compositionally biased region" description="Polar residues" evidence="1">
    <location>
        <begin position="110"/>
        <end position="119"/>
    </location>
</feature>
<evidence type="ECO:0000256" key="1">
    <source>
        <dbReference type="SAM" id="MobiDB-lite"/>
    </source>
</evidence>
<dbReference type="Proteomes" id="UP000612808">
    <property type="component" value="Unassembled WGS sequence"/>
</dbReference>
<keyword evidence="3" id="KW-1185">Reference proteome</keyword>
<dbReference type="EMBL" id="BOMB01000020">
    <property type="protein sequence ID" value="GID12738.1"/>
    <property type="molecule type" value="Genomic_DNA"/>
</dbReference>
<gene>
    <name evidence="2" type="ORF">Aru02nite_36270</name>
</gene>
<name>A0A8J3JDD0_9ACTN</name>
<comment type="caution">
    <text evidence="2">The sequence shown here is derived from an EMBL/GenBank/DDBJ whole genome shotgun (WGS) entry which is preliminary data.</text>
</comment>
<feature type="region of interest" description="Disordered" evidence="1">
    <location>
        <begin position="104"/>
        <end position="141"/>
    </location>
</feature>
<sequence>MRRRSAPDRPAVRRSTPPARGRVVPRPGQTIVIDPSGSGLAGGPARMRLTRTVEPLSSPGTVGGDPAHARWWLVTGWRLTGDGRLGLLCTLTVRPGTVRIEPAAPRASARTLTAGSSRSFAGRTGAAHSTTSRPARPTPQR</sequence>
<dbReference type="AlphaFoldDB" id="A0A8J3JDD0"/>
<protein>
    <submittedName>
        <fullName evidence="2">Uncharacterized protein</fullName>
    </submittedName>
</protein>
<feature type="compositionally biased region" description="Basic and acidic residues" evidence="1">
    <location>
        <begin position="1"/>
        <end position="11"/>
    </location>
</feature>
<accession>A0A8J3JDD0</accession>
<organism evidence="2 3">
    <name type="scientific">Actinocatenispora rupis</name>
    <dbReference type="NCBI Taxonomy" id="519421"/>
    <lineage>
        <taxon>Bacteria</taxon>
        <taxon>Bacillati</taxon>
        <taxon>Actinomycetota</taxon>
        <taxon>Actinomycetes</taxon>
        <taxon>Micromonosporales</taxon>
        <taxon>Micromonosporaceae</taxon>
        <taxon>Actinocatenispora</taxon>
    </lineage>
</organism>
<evidence type="ECO:0000313" key="2">
    <source>
        <dbReference type="EMBL" id="GID12738.1"/>
    </source>
</evidence>
<reference evidence="2" key="1">
    <citation type="submission" date="2021-01" db="EMBL/GenBank/DDBJ databases">
        <title>Whole genome shotgun sequence of Actinocatenispora rupis NBRC 107355.</title>
        <authorList>
            <person name="Komaki H."/>
            <person name="Tamura T."/>
        </authorList>
    </citation>
    <scope>NUCLEOTIDE SEQUENCE</scope>
    <source>
        <strain evidence="2">NBRC 107355</strain>
    </source>
</reference>
<proteinExistence type="predicted"/>
<evidence type="ECO:0000313" key="3">
    <source>
        <dbReference type="Proteomes" id="UP000612808"/>
    </source>
</evidence>
<feature type="region of interest" description="Disordered" evidence="1">
    <location>
        <begin position="1"/>
        <end position="44"/>
    </location>
</feature>